<dbReference type="AlphaFoldDB" id="A0A512CZM7"/>
<dbReference type="EMBL" id="BJYX01000006">
    <property type="protein sequence ID" value="GEO29665.1"/>
    <property type="molecule type" value="Genomic_DNA"/>
</dbReference>
<evidence type="ECO:0000256" key="2">
    <source>
        <dbReference type="ARBA" id="ARBA00022676"/>
    </source>
</evidence>
<keyword evidence="2 6" id="KW-0328">Glycosyltransferase</keyword>
<protein>
    <recommendedName>
        <fullName evidence="1">D-inositol 3-phosphate glycosyltransferase</fullName>
    </recommendedName>
</protein>
<keyword evidence="3 6" id="KW-0808">Transferase</keyword>
<sequence length="392" mass="42062">MRVAIVTESFLPAVNGVTTSVCRVVEELHRRGDEVVVVAPRTRVEGPASFDGAPVHRVASVPVRQFDVGLPTPEIERVLVGFAPDVVHVASPFVLGARGLATARRLELPTVAVFQTDVAAYVRQHTPGPAGAATAAATWRWIRRLHTWADLTLAPSSSARADLEAQGVPRVEQWGRGVDATLFNPAWRLDALTRSLRRELAPDGERLVGYVGRLAPEKEVERLAELADLPRTRLVVVGDGPSRAAVGAALAEAVAASPGRPTRPPVFLGSRAGDDLARAYACLDLFVHTGTAETFGQTLQEAGATGLPVVAPRRGGPVDLVTDADNGYLFDPDLPGDLRAQVCRVLGSPDHAADLGRRGHERVRSRSWSVLTEDLARHYGRVVRERQPARAA</sequence>
<reference evidence="6 7" key="1">
    <citation type="submission" date="2019-07" db="EMBL/GenBank/DDBJ databases">
        <title>Whole genome shotgun sequence of Terrabacter aerolatus NBRC 106305.</title>
        <authorList>
            <person name="Hosoyama A."/>
            <person name="Uohara A."/>
            <person name="Ohji S."/>
            <person name="Ichikawa N."/>
        </authorList>
    </citation>
    <scope>NUCLEOTIDE SEQUENCE [LARGE SCALE GENOMIC DNA]</scope>
    <source>
        <strain evidence="6 7">NBRC 106305</strain>
    </source>
</reference>
<dbReference type="InterPro" id="IPR028098">
    <property type="entry name" value="Glyco_trans_4-like_N"/>
</dbReference>
<evidence type="ECO:0000313" key="7">
    <source>
        <dbReference type="Proteomes" id="UP000321534"/>
    </source>
</evidence>
<dbReference type="CDD" id="cd03814">
    <property type="entry name" value="GT4-like"/>
    <property type="match status" value="1"/>
</dbReference>
<accession>A0A512CZM7</accession>
<proteinExistence type="predicted"/>
<feature type="domain" description="Glycosyltransferase subfamily 4-like N-terminal" evidence="5">
    <location>
        <begin position="14"/>
        <end position="180"/>
    </location>
</feature>
<dbReference type="InterPro" id="IPR050194">
    <property type="entry name" value="Glycosyltransferase_grp1"/>
</dbReference>
<dbReference type="RefSeq" id="WP_147064962.1">
    <property type="nucleotide sequence ID" value="NZ_BAAARO010000013.1"/>
</dbReference>
<dbReference type="OrthoDB" id="9802525at2"/>
<dbReference type="SUPFAM" id="SSF53756">
    <property type="entry name" value="UDP-Glycosyltransferase/glycogen phosphorylase"/>
    <property type="match status" value="1"/>
</dbReference>
<dbReference type="PANTHER" id="PTHR45947:SF3">
    <property type="entry name" value="SULFOQUINOVOSYL TRANSFERASE SQD2"/>
    <property type="match status" value="1"/>
</dbReference>
<dbReference type="Proteomes" id="UP000321534">
    <property type="component" value="Unassembled WGS sequence"/>
</dbReference>
<evidence type="ECO:0000313" key="6">
    <source>
        <dbReference type="EMBL" id="GEO29665.1"/>
    </source>
</evidence>
<dbReference type="Pfam" id="PF13439">
    <property type="entry name" value="Glyco_transf_4"/>
    <property type="match status" value="1"/>
</dbReference>
<keyword evidence="7" id="KW-1185">Reference proteome</keyword>
<organism evidence="6 7">
    <name type="scientific">Terrabacter aerolatus</name>
    <dbReference type="NCBI Taxonomy" id="422442"/>
    <lineage>
        <taxon>Bacteria</taxon>
        <taxon>Bacillati</taxon>
        <taxon>Actinomycetota</taxon>
        <taxon>Actinomycetes</taxon>
        <taxon>Micrococcales</taxon>
        <taxon>Intrasporangiaceae</taxon>
        <taxon>Terrabacter</taxon>
    </lineage>
</organism>
<dbReference type="Gene3D" id="3.40.50.2000">
    <property type="entry name" value="Glycogen Phosphorylase B"/>
    <property type="match status" value="2"/>
</dbReference>
<feature type="domain" description="Glycosyl transferase family 1" evidence="4">
    <location>
        <begin position="198"/>
        <end position="361"/>
    </location>
</feature>
<evidence type="ECO:0000256" key="1">
    <source>
        <dbReference type="ARBA" id="ARBA00021292"/>
    </source>
</evidence>
<gene>
    <name evidence="6" type="ORF">TAE01_14750</name>
</gene>
<dbReference type="PANTHER" id="PTHR45947">
    <property type="entry name" value="SULFOQUINOVOSYL TRANSFERASE SQD2"/>
    <property type="match status" value="1"/>
</dbReference>
<dbReference type="Pfam" id="PF00534">
    <property type="entry name" value="Glycos_transf_1"/>
    <property type="match status" value="1"/>
</dbReference>
<evidence type="ECO:0000256" key="3">
    <source>
        <dbReference type="ARBA" id="ARBA00022679"/>
    </source>
</evidence>
<dbReference type="GO" id="GO:0016758">
    <property type="term" value="F:hexosyltransferase activity"/>
    <property type="evidence" value="ECO:0007669"/>
    <property type="project" value="TreeGrafter"/>
</dbReference>
<evidence type="ECO:0000259" key="5">
    <source>
        <dbReference type="Pfam" id="PF13439"/>
    </source>
</evidence>
<dbReference type="InterPro" id="IPR001296">
    <property type="entry name" value="Glyco_trans_1"/>
</dbReference>
<evidence type="ECO:0000259" key="4">
    <source>
        <dbReference type="Pfam" id="PF00534"/>
    </source>
</evidence>
<dbReference type="GO" id="GO:1901137">
    <property type="term" value="P:carbohydrate derivative biosynthetic process"/>
    <property type="evidence" value="ECO:0007669"/>
    <property type="project" value="UniProtKB-ARBA"/>
</dbReference>
<comment type="caution">
    <text evidence="6">The sequence shown here is derived from an EMBL/GenBank/DDBJ whole genome shotgun (WGS) entry which is preliminary data.</text>
</comment>
<name>A0A512CZM7_9MICO</name>